<reference evidence="2" key="1">
    <citation type="journal article" date="2017" name="Nat. Ecol. Evol.">
        <title>Genome expansion and lineage-specific genetic innovations in the forest pathogenic fungi Armillaria.</title>
        <authorList>
            <person name="Sipos G."/>
            <person name="Prasanna A.N."/>
            <person name="Walter M.C."/>
            <person name="O'Connor E."/>
            <person name="Balint B."/>
            <person name="Krizsan K."/>
            <person name="Kiss B."/>
            <person name="Hess J."/>
            <person name="Varga T."/>
            <person name="Slot J."/>
            <person name="Riley R."/>
            <person name="Boka B."/>
            <person name="Rigling D."/>
            <person name="Barry K."/>
            <person name="Lee J."/>
            <person name="Mihaltcheva S."/>
            <person name="LaButti K."/>
            <person name="Lipzen A."/>
            <person name="Waldron R."/>
            <person name="Moloney N.M."/>
            <person name="Sperisen C."/>
            <person name="Kredics L."/>
            <person name="Vagvoelgyi C."/>
            <person name="Patrignani A."/>
            <person name="Fitzpatrick D."/>
            <person name="Nagy I."/>
            <person name="Doyle S."/>
            <person name="Anderson J.B."/>
            <person name="Grigoriev I.V."/>
            <person name="Gueldener U."/>
            <person name="Muensterkoetter M."/>
            <person name="Nagy L.G."/>
        </authorList>
    </citation>
    <scope>NUCLEOTIDE SEQUENCE [LARGE SCALE GENOMIC DNA]</scope>
    <source>
        <strain evidence="2">C18/9</strain>
    </source>
</reference>
<keyword evidence="2" id="KW-1185">Reference proteome</keyword>
<proteinExistence type="predicted"/>
<dbReference type="Proteomes" id="UP000219338">
    <property type="component" value="Unassembled WGS sequence"/>
</dbReference>
<gene>
    <name evidence="1" type="ORF">ARMOST_02495</name>
</gene>
<dbReference type="AlphaFoldDB" id="A0A284QRU9"/>
<evidence type="ECO:0000313" key="1">
    <source>
        <dbReference type="EMBL" id="SJK99204.1"/>
    </source>
</evidence>
<dbReference type="EMBL" id="FUEG01000002">
    <property type="protein sequence ID" value="SJK99204.1"/>
    <property type="molecule type" value="Genomic_DNA"/>
</dbReference>
<protein>
    <submittedName>
        <fullName evidence="1">Uncharacterized protein</fullName>
    </submittedName>
</protein>
<organism evidence="1 2">
    <name type="scientific">Armillaria ostoyae</name>
    <name type="common">Armillaria root rot fungus</name>
    <dbReference type="NCBI Taxonomy" id="47428"/>
    <lineage>
        <taxon>Eukaryota</taxon>
        <taxon>Fungi</taxon>
        <taxon>Dikarya</taxon>
        <taxon>Basidiomycota</taxon>
        <taxon>Agaricomycotina</taxon>
        <taxon>Agaricomycetes</taxon>
        <taxon>Agaricomycetidae</taxon>
        <taxon>Agaricales</taxon>
        <taxon>Marasmiineae</taxon>
        <taxon>Physalacriaceae</taxon>
        <taxon>Armillaria</taxon>
    </lineage>
</organism>
<accession>A0A284QRU9</accession>
<name>A0A284QRU9_ARMOS</name>
<sequence length="82" mass="8977">MALAGACVSPPKRYINLLLNHGSIPGFLVLQRFSFCNDLPAYTYVELGAIACVREACMGESQMVNNKTPHSTLSVTRYESPL</sequence>
<evidence type="ECO:0000313" key="2">
    <source>
        <dbReference type="Proteomes" id="UP000219338"/>
    </source>
</evidence>